<feature type="transmembrane region" description="Helical" evidence="5">
    <location>
        <begin position="423"/>
        <end position="442"/>
    </location>
</feature>
<comment type="caution">
    <text evidence="7">The sequence shown here is derived from an EMBL/GenBank/DDBJ whole genome shotgun (WGS) entry which is preliminary data.</text>
</comment>
<proteinExistence type="predicted"/>
<feature type="transmembrane region" description="Helical" evidence="5">
    <location>
        <begin position="527"/>
        <end position="549"/>
    </location>
</feature>
<feature type="transmembrane region" description="Helical" evidence="5">
    <location>
        <begin position="393"/>
        <end position="411"/>
    </location>
</feature>
<protein>
    <recommendedName>
        <fullName evidence="6">Major facilitator superfamily (MFS) profile domain-containing protein</fullName>
    </recommendedName>
</protein>
<comment type="subcellular location">
    <subcellularLocation>
        <location evidence="1">Membrane</location>
        <topology evidence="1">Multi-pass membrane protein</topology>
    </subcellularLocation>
</comment>
<keyword evidence="2 5" id="KW-0812">Transmembrane</keyword>
<gene>
    <name evidence="7" type="ORF">MSAN_01217200</name>
</gene>
<dbReference type="Gene3D" id="1.20.1250.20">
    <property type="entry name" value="MFS general substrate transporter like domains"/>
    <property type="match status" value="2"/>
</dbReference>
<evidence type="ECO:0000256" key="5">
    <source>
        <dbReference type="SAM" id="Phobius"/>
    </source>
</evidence>
<dbReference type="SUPFAM" id="SSF103473">
    <property type="entry name" value="MFS general substrate transporter"/>
    <property type="match status" value="1"/>
</dbReference>
<reference evidence="7" key="1">
    <citation type="submission" date="2020-05" db="EMBL/GenBank/DDBJ databases">
        <title>Mycena genomes resolve the evolution of fungal bioluminescence.</title>
        <authorList>
            <person name="Tsai I.J."/>
        </authorList>
    </citation>
    <scope>NUCLEOTIDE SEQUENCE</scope>
    <source>
        <strain evidence="7">160909Yilan</strain>
    </source>
</reference>
<feature type="transmembrane region" description="Helical" evidence="5">
    <location>
        <begin position="342"/>
        <end position="362"/>
    </location>
</feature>
<dbReference type="InterPro" id="IPR036259">
    <property type="entry name" value="MFS_trans_sf"/>
</dbReference>
<sequence>MADNDDASSQNSGPKPDGVQILNELRMAALREVDGAKLMYCARPILRIESFLIDLYRWFHRKVCLVAGVGFFTDAYDLFAINIASVMLGYVYGHYPDSSCRPTLNPTQDLGLKIAAPVGTFFGQLLFGWFADIVGRKRMYGVELILMIVGTFSQATAAEGQAISVIAMLIFWRFIVSRLIVFVVHCTDIFFGGQMMTSVFAAQGWGNLAASIVAIVITVIYKDKISGDFPLDTCTQTCNIHATIVQVCSSPSTLNHVDYMWRLLLGLGCVPGAIALYFRLTIPETPRFTMDIERNVARATADINGALHPARGRNRNTVTQRADAPRATFTDFWDFFSKRDNFLMLCGTAYSWLAIDVAFYTLSLNSSIIFEAINFGSSAKVYDTLYNICKGNLIISLAGLIPGYWVCFLFIETMGRKRIQLMGFAVLTVLFVVMGASYNALIPDGGTAGDGNKVPAKTIVFVFLFCLANFFQNFGPNTTTFLIPGEIFPTRYRATAHGISAATGKLGAIVAQVIFRRLDPVSSSRRNLALSFGVLSIFTMSGVFSTLLVPETKGVSLEVLSNENQEGFMRAPRGEVNVQDGIVIPLERLDDLP</sequence>
<dbReference type="InterPro" id="IPR020846">
    <property type="entry name" value="MFS_dom"/>
</dbReference>
<dbReference type="GO" id="GO:0022857">
    <property type="term" value="F:transmembrane transporter activity"/>
    <property type="evidence" value="ECO:0007669"/>
    <property type="project" value="InterPro"/>
</dbReference>
<dbReference type="PROSITE" id="PS50850">
    <property type="entry name" value="MFS"/>
    <property type="match status" value="1"/>
</dbReference>
<keyword evidence="4 5" id="KW-0472">Membrane</keyword>
<evidence type="ECO:0000256" key="4">
    <source>
        <dbReference type="ARBA" id="ARBA00023136"/>
    </source>
</evidence>
<evidence type="ECO:0000256" key="3">
    <source>
        <dbReference type="ARBA" id="ARBA00022989"/>
    </source>
</evidence>
<dbReference type="AlphaFoldDB" id="A0A8H7D275"/>
<feature type="transmembrane region" description="Helical" evidence="5">
    <location>
        <begin position="259"/>
        <end position="280"/>
    </location>
</feature>
<dbReference type="Pfam" id="PF00083">
    <property type="entry name" value="Sugar_tr"/>
    <property type="match status" value="2"/>
</dbReference>
<feature type="transmembrane region" description="Helical" evidence="5">
    <location>
        <begin position="63"/>
        <end position="90"/>
    </location>
</feature>
<evidence type="ECO:0000313" key="7">
    <source>
        <dbReference type="EMBL" id="KAF7358780.1"/>
    </source>
</evidence>
<dbReference type="GO" id="GO:0016020">
    <property type="term" value="C:membrane"/>
    <property type="evidence" value="ECO:0007669"/>
    <property type="project" value="UniProtKB-SubCell"/>
</dbReference>
<feature type="transmembrane region" description="Helical" evidence="5">
    <location>
        <begin position="163"/>
        <end position="187"/>
    </location>
</feature>
<name>A0A8H7D275_9AGAR</name>
<keyword evidence="3 5" id="KW-1133">Transmembrane helix</keyword>
<dbReference type="OrthoDB" id="2153661at2759"/>
<dbReference type="Proteomes" id="UP000623467">
    <property type="component" value="Unassembled WGS sequence"/>
</dbReference>
<organism evidence="7 8">
    <name type="scientific">Mycena sanguinolenta</name>
    <dbReference type="NCBI Taxonomy" id="230812"/>
    <lineage>
        <taxon>Eukaryota</taxon>
        <taxon>Fungi</taxon>
        <taxon>Dikarya</taxon>
        <taxon>Basidiomycota</taxon>
        <taxon>Agaricomycotina</taxon>
        <taxon>Agaricomycetes</taxon>
        <taxon>Agaricomycetidae</taxon>
        <taxon>Agaricales</taxon>
        <taxon>Marasmiineae</taxon>
        <taxon>Mycenaceae</taxon>
        <taxon>Mycena</taxon>
    </lineage>
</organism>
<keyword evidence="8" id="KW-1185">Reference proteome</keyword>
<dbReference type="InterPro" id="IPR005828">
    <property type="entry name" value="MFS_sugar_transport-like"/>
</dbReference>
<evidence type="ECO:0000256" key="1">
    <source>
        <dbReference type="ARBA" id="ARBA00004141"/>
    </source>
</evidence>
<evidence type="ECO:0000256" key="2">
    <source>
        <dbReference type="ARBA" id="ARBA00022692"/>
    </source>
</evidence>
<feature type="domain" description="Major facilitator superfamily (MFS) profile" evidence="6">
    <location>
        <begin position="63"/>
        <end position="553"/>
    </location>
</feature>
<evidence type="ECO:0000313" key="8">
    <source>
        <dbReference type="Proteomes" id="UP000623467"/>
    </source>
</evidence>
<dbReference type="EMBL" id="JACAZH010000009">
    <property type="protein sequence ID" value="KAF7358780.1"/>
    <property type="molecule type" value="Genomic_DNA"/>
</dbReference>
<dbReference type="CDD" id="cd17364">
    <property type="entry name" value="MFS_PhT"/>
    <property type="match status" value="1"/>
</dbReference>
<accession>A0A8H7D275</accession>
<evidence type="ECO:0000259" key="6">
    <source>
        <dbReference type="PROSITE" id="PS50850"/>
    </source>
</evidence>
<feature type="transmembrane region" description="Helical" evidence="5">
    <location>
        <begin position="110"/>
        <end position="131"/>
    </location>
</feature>
<feature type="transmembrane region" description="Helical" evidence="5">
    <location>
        <begin position="199"/>
        <end position="221"/>
    </location>
</feature>
<dbReference type="PANTHER" id="PTHR24064">
    <property type="entry name" value="SOLUTE CARRIER FAMILY 22 MEMBER"/>
    <property type="match status" value="1"/>
</dbReference>